<evidence type="ECO:0000256" key="2">
    <source>
        <dbReference type="ARBA" id="ARBA00022692"/>
    </source>
</evidence>
<dbReference type="OrthoDB" id="1933744at2759"/>
<dbReference type="Proteomes" id="UP000655225">
    <property type="component" value="Unassembled WGS sequence"/>
</dbReference>
<comment type="caution">
    <text evidence="8">The sequence shown here is derived from an EMBL/GenBank/DDBJ whole genome shotgun (WGS) entry which is preliminary data.</text>
</comment>
<comment type="subcellular location">
    <subcellularLocation>
        <location evidence="1">Membrane</location>
    </subcellularLocation>
</comment>
<name>A0A834ZGE0_TETSI</name>
<dbReference type="AlphaFoldDB" id="A0A834ZGE0"/>
<dbReference type="PANTHER" id="PTHR31422">
    <property type="entry name" value="BNAANNG28530D PROTEIN"/>
    <property type="match status" value="1"/>
</dbReference>
<dbReference type="GO" id="GO:0016020">
    <property type="term" value="C:membrane"/>
    <property type="evidence" value="ECO:0007669"/>
    <property type="project" value="UniProtKB-SubCell"/>
</dbReference>
<proteinExistence type="predicted"/>
<dbReference type="OMA" id="DMRRNSM"/>
<dbReference type="GO" id="GO:0080115">
    <property type="term" value="F:myosin XI tail binding"/>
    <property type="evidence" value="ECO:0007669"/>
    <property type="project" value="UniProtKB-ARBA"/>
</dbReference>
<evidence type="ECO:0000313" key="8">
    <source>
        <dbReference type="EMBL" id="KAF8402097.1"/>
    </source>
</evidence>
<reference evidence="8 9" key="1">
    <citation type="submission" date="2020-04" db="EMBL/GenBank/DDBJ databases">
        <title>Plant Genome Project.</title>
        <authorList>
            <person name="Zhang R.-G."/>
        </authorList>
    </citation>
    <scope>NUCLEOTIDE SEQUENCE [LARGE SCALE GENOMIC DNA]</scope>
    <source>
        <strain evidence="8">YNK0</strain>
        <tissue evidence="8">Leaf</tissue>
    </source>
</reference>
<organism evidence="8 9">
    <name type="scientific">Tetracentron sinense</name>
    <name type="common">Spur-leaf</name>
    <dbReference type="NCBI Taxonomy" id="13715"/>
    <lineage>
        <taxon>Eukaryota</taxon>
        <taxon>Viridiplantae</taxon>
        <taxon>Streptophyta</taxon>
        <taxon>Embryophyta</taxon>
        <taxon>Tracheophyta</taxon>
        <taxon>Spermatophyta</taxon>
        <taxon>Magnoliopsida</taxon>
        <taxon>Trochodendrales</taxon>
        <taxon>Trochodendraceae</taxon>
        <taxon>Tetracentron</taxon>
    </lineage>
</organism>
<dbReference type="EMBL" id="JABCRI010000008">
    <property type="protein sequence ID" value="KAF8402097.1"/>
    <property type="molecule type" value="Genomic_DNA"/>
</dbReference>
<gene>
    <name evidence="8" type="ORF">HHK36_013049</name>
</gene>
<feature type="compositionally biased region" description="Basic and acidic residues" evidence="6">
    <location>
        <begin position="673"/>
        <end position="692"/>
    </location>
</feature>
<dbReference type="InterPro" id="IPR007656">
    <property type="entry name" value="GTD-bd"/>
</dbReference>
<evidence type="ECO:0000259" key="7">
    <source>
        <dbReference type="PROSITE" id="PS51775"/>
    </source>
</evidence>
<keyword evidence="5" id="KW-0175">Coiled coil</keyword>
<feature type="region of interest" description="Disordered" evidence="6">
    <location>
        <begin position="165"/>
        <end position="185"/>
    </location>
</feature>
<dbReference type="Pfam" id="PF04576">
    <property type="entry name" value="Zein-binding"/>
    <property type="match status" value="1"/>
</dbReference>
<feature type="domain" description="GTD-binding" evidence="7">
    <location>
        <begin position="296"/>
        <end position="394"/>
    </location>
</feature>
<evidence type="ECO:0000256" key="4">
    <source>
        <dbReference type="ARBA" id="ARBA00023136"/>
    </source>
</evidence>
<keyword evidence="2" id="KW-0812">Transmembrane</keyword>
<sequence length="884" mass="98444">MACHAIHSWTFCGLVGAFLDLALAYLLLCGSTLAFFASKFLGFFGMHLPCPCNGFFSDPNGGKCLQRLLVDCPTGRICSVHMSVKSKFPFDSIWTVDQGCHLKVKLVRDGGCSDGVVEMEGEASCSSFPEVRRSQNLAMRDAPPDNEVIGIGLINSPAVHEGGSDVKGKGILNQKPRSGLRRRRRRAAVGYGGFSSVSSANPPQSIVQGIPHSPCSVSEIGNEATEESSVSVNSGDDHQYHEEAPTGISLGERALHRFDLNGSLGESKSMEKDASFIEEFVRNARGELVFDGNEANVIRVLEQALKEEHTARAALYLELEKERSAAATAADEAMGMILRLQKDKALIEMEAWQYQRMIEEKSAYDAEEMNILKEIIVRREREKHVLENEVETYRQMMRLGNEQLDGDVHDIADTSGQRPTYSLNSSEDPVLMLQQIHETIRKKELVEHAIRSSNYEVTSVEKEGCTIAFGNDLRSPDWDEDANFLKQGDIHNCVSIDKHHPCGPEFEAECGQVFQEKGMVFTDENPSALKGEGKRVEANSMLYNSSSPQGQNFLGKTAILVGEKQEHNIRLCNGTATKKAQTQNETGINFPCDGEDLEKLGKDADPGGTEPHSSVSDIGQLVYDVHVIDDKSKPCKEESGKERERLLMDAAFDRPRKHGLLFEASGVQSIDVLTDRPSKSRAETDPEIHRSSSDMTSGLPPMGNQRGKALPFILRRNSMSAVDNERMKIDTEVGWLRERLRIVQEGREKLSFSVEHREGEKMQLQLLEDIANQLREIRQQTEPGKAVRQVSLPPLSSKFFFFIMIKMIDLDFKLLSARRKDAVEAFLGDSTEAPKSCMRVTDTTTTTYEVAMLLSRYGKYHQPAYAENFSTRKSRGDVVNQSVW</sequence>
<feature type="region of interest" description="Disordered" evidence="6">
    <location>
        <begin position="673"/>
        <end position="706"/>
    </location>
</feature>
<keyword evidence="4" id="KW-0472">Membrane</keyword>
<protein>
    <recommendedName>
        <fullName evidence="7">GTD-binding domain-containing protein</fullName>
    </recommendedName>
</protein>
<keyword evidence="9" id="KW-1185">Reference proteome</keyword>
<evidence type="ECO:0000256" key="6">
    <source>
        <dbReference type="SAM" id="MobiDB-lite"/>
    </source>
</evidence>
<accession>A0A834ZGE0</accession>
<keyword evidence="3" id="KW-1133">Transmembrane helix</keyword>
<feature type="coiled-coil region" evidence="5">
    <location>
        <begin position="369"/>
        <end position="396"/>
    </location>
</feature>
<dbReference type="PROSITE" id="PS51775">
    <property type="entry name" value="GTD_BINDING"/>
    <property type="match status" value="1"/>
</dbReference>
<dbReference type="PANTHER" id="PTHR31422:SF3">
    <property type="entry name" value="GTD-BINDING DOMAIN-CONTAINING PROTEIN"/>
    <property type="match status" value="1"/>
</dbReference>
<evidence type="ECO:0000256" key="3">
    <source>
        <dbReference type="ARBA" id="ARBA00022989"/>
    </source>
</evidence>
<evidence type="ECO:0000313" key="9">
    <source>
        <dbReference type="Proteomes" id="UP000655225"/>
    </source>
</evidence>
<evidence type="ECO:0000256" key="1">
    <source>
        <dbReference type="ARBA" id="ARBA00004370"/>
    </source>
</evidence>
<evidence type="ECO:0000256" key="5">
    <source>
        <dbReference type="SAM" id="Coils"/>
    </source>
</evidence>